<sequence>MSTQVWRDPAALDPRWREPRRARRNRALLVGILAGVLILASAAVLIGGGFSTRQRQTWPIVPPGTLLRIGPYELAFTHITVSRSTLLDEPEWNVTAYGTGRLVDADQAQAPIVFNTFALGDPTNGMAVEGESQEVGPPRENGVGGISTFTPGLPATDYRVEFTLPYQYRPVGYLRLGVSQLTYEDHSYLGNYVDSWGTNGEGYQLYLPVTVVADN</sequence>
<protein>
    <submittedName>
        <fullName evidence="2">Uncharacterized protein</fullName>
    </submittedName>
</protein>
<keyword evidence="1" id="KW-0812">Transmembrane</keyword>
<dbReference type="EMBL" id="JACBZS010000001">
    <property type="protein sequence ID" value="NYI71064.1"/>
    <property type="molecule type" value="Genomic_DNA"/>
</dbReference>
<name>A0A7Z0D936_9ACTN</name>
<evidence type="ECO:0000256" key="1">
    <source>
        <dbReference type="SAM" id="Phobius"/>
    </source>
</evidence>
<gene>
    <name evidence="2" type="ORF">GGQ54_001624</name>
</gene>
<dbReference type="Proteomes" id="UP000527616">
    <property type="component" value="Unassembled WGS sequence"/>
</dbReference>
<comment type="caution">
    <text evidence="2">The sequence shown here is derived from an EMBL/GenBank/DDBJ whole genome shotgun (WGS) entry which is preliminary data.</text>
</comment>
<feature type="transmembrane region" description="Helical" evidence="1">
    <location>
        <begin position="27"/>
        <end position="50"/>
    </location>
</feature>
<keyword evidence="1" id="KW-1133">Transmembrane helix</keyword>
<reference evidence="2 3" key="1">
    <citation type="submission" date="2020-07" db="EMBL/GenBank/DDBJ databases">
        <title>Sequencing the genomes of 1000 actinobacteria strains.</title>
        <authorList>
            <person name="Klenk H.-P."/>
        </authorList>
    </citation>
    <scope>NUCLEOTIDE SEQUENCE [LARGE SCALE GENOMIC DNA]</scope>
    <source>
        <strain evidence="2 3">DSM 103164</strain>
    </source>
</reference>
<organism evidence="2 3">
    <name type="scientific">Naumannella cuiyingiana</name>
    <dbReference type="NCBI Taxonomy" id="1347891"/>
    <lineage>
        <taxon>Bacteria</taxon>
        <taxon>Bacillati</taxon>
        <taxon>Actinomycetota</taxon>
        <taxon>Actinomycetes</taxon>
        <taxon>Propionibacteriales</taxon>
        <taxon>Propionibacteriaceae</taxon>
        <taxon>Naumannella</taxon>
    </lineage>
</organism>
<evidence type="ECO:0000313" key="3">
    <source>
        <dbReference type="Proteomes" id="UP000527616"/>
    </source>
</evidence>
<dbReference type="RefSeq" id="WP_179444936.1">
    <property type="nucleotide sequence ID" value="NZ_JACBZS010000001.1"/>
</dbReference>
<dbReference type="AlphaFoldDB" id="A0A7Z0D936"/>
<keyword evidence="1" id="KW-0472">Membrane</keyword>
<evidence type="ECO:0000313" key="2">
    <source>
        <dbReference type="EMBL" id="NYI71064.1"/>
    </source>
</evidence>
<proteinExistence type="predicted"/>
<keyword evidence="3" id="KW-1185">Reference proteome</keyword>
<accession>A0A7Z0D936</accession>